<feature type="chain" id="PRO_5046592511" description="Secreted protein" evidence="1">
    <location>
        <begin position="20"/>
        <end position="97"/>
    </location>
</feature>
<dbReference type="Proteomes" id="UP001476798">
    <property type="component" value="Unassembled WGS sequence"/>
</dbReference>
<organism evidence="2 3">
    <name type="scientific">Goodea atripinnis</name>
    <dbReference type="NCBI Taxonomy" id="208336"/>
    <lineage>
        <taxon>Eukaryota</taxon>
        <taxon>Metazoa</taxon>
        <taxon>Chordata</taxon>
        <taxon>Craniata</taxon>
        <taxon>Vertebrata</taxon>
        <taxon>Euteleostomi</taxon>
        <taxon>Actinopterygii</taxon>
        <taxon>Neopterygii</taxon>
        <taxon>Teleostei</taxon>
        <taxon>Neoteleostei</taxon>
        <taxon>Acanthomorphata</taxon>
        <taxon>Ovalentaria</taxon>
        <taxon>Atherinomorphae</taxon>
        <taxon>Cyprinodontiformes</taxon>
        <taxon>Goodeidae</taxon>
        <taxon>Goodea</taxon>
    </lineage>
</organism>
<name>A0ABV0MWB7_9TELE</name>
<keyword evidence="1" id="KW-0732">Signal</keyword>
<sequence length="97" mass="11219">MHLLGISLFLAYLLYSNLASDFSTRDYDEYTEQEPMDEPVSYSEDKLVCLCVKVLTESESWPTGSCFAYVVSWMDFKAQRKQSFMAMEKKAKASSHY</sequence>
<evidence type="ECO:0000256" key="1">
    <source>
        <dbReference type="SAM" id="SignalP"/>
    </source>
</evidence>
<reference evidence="2 3" key="1">
    <citation type="submission" date="2021-06" db="EMBL/GenBank/DDBJ databases">
        <authorList>
            <person name="Palmer J.M."/>
        </authorList>
    </citation>
    <scope>NUCLEOTIDE SEQUENCE [LARGE SCALE GENOMIC DNA]</scope>
    <source>
        <strain evidence="2 3">GA_2019</strain>
        <tissue evidence="2">Muscle</tissue>
    </source>
</reference>
<feature type="signal peptide" evidence="1">
    <location>
        <begin position="1"/>
        <end position="19"/>
    </location>
</feature>
<gene>
    <name evidence="2" type="ORF">GOODEAATRI_030013</name>
</gene>
<evidence type="ECO:0000313" key="3">
    <source>
        <dbReference type="Proteomes" id="UP001476798"/>
    </source>
</evidence>
<dbReference type="EMBL" id="JAHRIO010014610">
    <property type="protein sequence ID" value="MEQ2163427.1"/>
    <property type="molecule type" value="Genomic_DNA"/>
</dbReference>
<comment type="caution">
    <text evidence="2">The sequence shown here is derived from an EMBL/GenBank/DDBJ whole genome shotgun (WGS) entry which is preliminary data.</text>
</comment>
<evidence type="ECO:0000313" key="2">
    <source>
        <dbReference type="EMBL" id="MEQ2163427.1"/>
    </source>
</evidence>
<proteinExistence type="predicted"/>
<evidence type="ECO:0008006" key="4">
    <source>
        <dbReference type="Google" id="ProtNLM"/>
    </source>
</evidence>
<keyword evidence="3" id="KW-1185">Reference proteome</keyword>
<accession>A0ABV0MWB7</accession>
<protein>
    <recommendedName>
        <fullName evidence="4">Secreted protein</fullName>
    </recommendedName>
</protein>